<accession>A0AA87MN25</accession>
<evidence type="ECO:0000313" key="2">
    <source>
        <dbReference type="Proteomes" id="UP000001343"/>
    </source>
</evidence>
<evidence type="ECO:0000313" key="1">
    <source>
        <dbReference type="EMBL" id="EKR98677.1"/>
    </source>
</evidence>
<protein>
    <submittedName>
        <fullName evidence="1">Uncharacterized protein</fullName>
    </submittedName>
</protein>
<dbReference type="Proteomes" id="UP000001343">
    <property type="component" value="Unassembled WGS sequence"/>
</dbReference>
<comment type="caution">
    <text evidence="1">The sequence shown here is derived from an EMBL/GenBank/DDBJ whole genome shotgun (WGS) entry which is preliminary data.</text>
</comment>
<reference evidence="1 2" key="1">
    <citation type="journal article" date="2014" name="Int. J. Syst. Evol. Microbiol.">
        <title>Leptospira mayottensis sp. nov., a pathogenic species of the genus Leptospira isolated from humans.</title>
        <authorList>
            <person name="Bourhy P."/>
            <person name="Collet L."/>
            <person name="Brisse S."/>
            <person name="Picardeau M."/>
        </authorList>
    </citation>
    <scope>NUCLEOTIDE SEQUENCE [LARGE SCALE GENOMIC DNA]</scope>
    <source>
        <strain evidence="1 2">200901122</strain>
    </source>
</reference>
<organism evidence="1 2">
    <name type="scientific">Leptospira mayottensis 200901122</name>
    <dbReference type="NCBI Taxonomy" id="1193010"/>
    <lineage>
        <taxon>Bacteria</taxon>
        <taxon>Pseudomonadati</taxon>
        <taxon>Spirochaetota</taxon>
        <taxon>Spirochaetia</taxon>
        <taxon>Leptospirales</taxon>
        <taxon>Leptospiraceae</taxon>
        <taxon>Leptospira</taxon>
    </lineage>
</organism>
<dbReference type="EMBL" id="AKWM02000078">
    <property type="protein sequence ID" value="EKR98677.1"/>
    <property type="molecule type" value="Genomic_DNA"/>
</dbReference>
<name>A0AA87MN25_9LEPT</name>
<gene>
    <name evidence="1" type="ORF">LEP1GSC125_1761</name>
</gene>
<proteinExistence type="predicted"/>
<sequence length="52" mass="6297">MLYWFAAQRHIRISFRTLVPQEFSLLRIQFRSSCKKNKSYTRPLILTPNLLI</sequence>
<dbReference type="AlphaFoldDB" id="A0AA87MN25"/>